<dbReference type="NCBIfam" id="TIGR00097">
    <property type="entry name" value="HMP-P_kinase"/>
    <property type="match status" value="1"/>
</dbReference>
<dbReference type="CDD" id="cd01169">
    <property type="entry name" value="HMPP_kinase"/>
    <property type="match status" value="1"/>
</dbReference>
<dbReference type="GO" id="GO:0008902">
    <property type="term" value="F:hydroxymethylpyrimidine kinase activity"/>
    <property type="evidence" value="ECO:0007669"/>
    <property type="project" value="UniProtKB-EC"/>
</dbReference>
<evidence type="ECO:0000256" key="8">
    <source>
        <dbReference type="ARBA" id="ARBA00022840"/>
    </source>
</evidence>
<feature type="domain" description="Pyridoxamine kinase/Phosphomethylpyrimidine kinase" evidence="10">
    <location>
        <begin position="20"/>
        <end position="269"/>
    </location>
</feature>
<evidence type="ECO:0000256" key="1">
    <source>
        <dbReference type="ARBA" id="ARBA00000151"/>
    </source>
</evidence>
<protein>
    <submittedName>
        <fullName evidence="11">Hydroxymethylpyrimidine kinase</fullName>
        <ecNumber evidence="11">2.7.4.7</ecNumber>
    </submittedName>
</protein>
<proteinExistence type="predicted"/>
<keyword evidence="9" id="KW-0784">Thiamine biosynthesis</keyword>
<dbReference type="InterPro" id="IPR029056">
    <property type="entry name" value="Ribokinase-like"/>
</dbReference>
<dbReference type="UniPathway" id="UPA00060">
    <property type="reaction ID" value="UER00138"/>
</dbReference>
<dbReference type="GO" id="GO:0009228">
    <property type="term" value="P:thiamine biosynthetic process"/>
    <property type="evidence" value="ECO:0007669"/>
    <property type="project" value="UniProtKB-KW"/>
</dbReference>
<comment type="catalytic activity">
    <reaction evidence="2">
        <text>4-amino-2-methyl-5-(phosphooxymethyl)pyrimidine + ATP = 4-amino-2-methyl-5-(diphosphooxymethyl)pyrimidine + ADP</text>
        <dbReference type="Rhea" id="RHEA:19893"/>
        <dbReference type="ChEBI" id="CHEBI:30616"/>
        <dbReference type="ChEBI" id="CHEBI:57841"/>
        <dbReference type="ChEBI" id="CHEBI:58354"/>
        <dbReference type="ChEBI" id="CHEBI:456216"/>
        <dbReference type="EC" id="2.7.4.7"/>
    </reaction>
</comment>
<dbReference type="FunFam" id="3.40.1190.20:FF:000003">
    <property type="entry name" value="Phosphomethylpyrimidine kinase ThiD"/>
    <property type="match status" value="1"/>
</dbReference>
<dbReference type="GO" id="GO:0005524">
    <property type="term" value="F:ATP binding"/>
    <property type="evidence" value="ECO:0007669"/>
    <property type="project" value="UniProtKB-KW"/>
</dbReference>
<evidence type="ECO:0000256" key="4">
    <source>
        <dbReference type="ARBA" id="ARBA00004769"/>
    </source>
</evidence>
<dbReference type="InterPro" id="IPR004399">
    <property type="entry name" value="HMP/HMP-P_kinase_dom"/>
</dbReference>
<dbReference type="Proteomes" id="UP000019754">
    <property type="component" value="Unassembled WGS sequence"/>
</dbReference>
<name>A0A022KQX3_9MICO</name>
<evidence type="ECO:0000313" key="12">
    <source>
        <dbReference type="Proteomes" id="UP000019754"/>
    </source>
</evidence>
<evidence type="ECO:0000256" key="5">
    <source>
        <dbReference type="ARBA" id="ARBA00022679"/>
    </source>
</evidence>
<comment type="catalytic activity">
    <reaction evidence="1">
        <text>4-amino-5-hydroxymethyl-2-methylpyrimidine + ATP = 4-amino-2-methyl-5-(phosphooxymethyl)pyrimidine + ADP + H(+)</text>
        <dbReference type="Rhea" id="RHEA:23096"/>
        <dbReference type="ChEBI" id="CHEBI:15378"/>
        <dbReference type="ChEBI" id="CHEBI:16892"/>
        <dbReference type="ChEBI" id="CHEBI:30616"/>
        <dbReference type="ChEBI" id="CHEBI:58354"/>
        <dbReference type="ChEBI" id="CHEBI:456216"/>
        <dbReference type="EC" id="2.7.1.49"/>
    </reaction>
</comment>
<keyword evidence="8" id="KW-0067">ATP-binding</keyword>
<comment type="pathway">
    <text evidence="4">Cofactor biosynthesis; thiamine diphosphate biosynthesis; 4-amino-2-methyl-5-diphosphomethylpyrimidine from 5-amino-1-(5-phospho-D-ribosyl)imidazole: step 3/3.</text>
</comment>
<dbReference type="HOGENOM" id="CLU_020520_0_1_11"/>
<evidence type="ECO:0000313" key="11">
    <source>
        <dbReference type="EMBL" id="EYT47797.1"/>
    </source>
</evidence>
<evidence type="ECO:0000256" key="3">
    <source>
        <dbReference type="ARBA" id="ARBA00003848"/>
    </source>
</evidence>
<organism evidence="11 12">
    <name type="scientific">Brachybacterium muris UCD-AY4</name>
    <dbReference type="NCBI Taxonomy" id="1249481"/>
    <lineage>
        <taxon>Bacteria</taxon>
        <taxon>Bacillati</taxon>
        <taxon>Actinomycetota</taxon>
        <taxon>Actinomycetes</taxon>
        <taxon>Micrococcales</taxon>
        <taxon>Dermabacteraceae</taxon>
        <taxon>Brachybacterium</taxon>
    </lineage>
</organism>
<dbReference type="InterPro" id="IPR013749">
    <property type="entry name" value="PM/HMP-P_kinase-1"/>
</dbReference>
<gene>
    <name evidence="11" type="ORF">D641_0114380</name>
</gene>
<keyword evidence="12" id="KW-1185">Reference proteome</keyword>
<dbReference type="SUPFAM" id="SSF53613">
    <property type="entry name" value="Ribokinase-like"/>
    <property type="match status" value="1"/>
</dbReference>
<dbReference type="GO" id="GO:0008972">
    <property type="term" value="F:phosphomethylpyrimidine kinase activity"/>
    <property type="evidence" value="ECO:0007669"/>
    <property type="project" value="UniProtKB-EC"/>
</dbReference>
<evidence type="ECO:0000256" key="7">
    <source>
        <dbReference type="ARBA" id="ARBA00022777"/>
    </source>
</evidence>
<dbReference type="PANTHER" id="PTHR20858:SF17">
    <property type="entry name" value="HYDROXYMETHYLPYRIMIDINE_PHOSPHOMETHYLPYRIMIDINE KINASE THI20-RELATED"/>
    <property type="match status" value="1"/>
</dbReference>
<comment type="caution">
    <text evidence="11">The sequence shown here is derived from an EMBL/GenBank/DDBJ whole genome shotgun (WGS) entry which is preliminary data.</text>
</comment>
<evidence type="ECO:0000256" key="2">
    <source>
        <dbReference type="ARBA" id="ARBA00000565"/>
    </source>
</evidence>
<dbReference type="GO" id="GO:0009229">
    <property type="term" value="P:thiamine diphosphate biosynthetic process"/>
    <property type="evidence" value="ECO:0007669"/>
    <property type="project" value="UniProtKB-UniPathway"/>
</dbReference>
<sequence>MGRATVNPRPPIALTIAGSDPSGGAGIQGDLKTFSALGAYGTAVLTSLTAQSTQGVTGVHVVPADFVRAQLDTLVDDVAVDAAKIGMLASAATIETVLAFLDKRSDAVPVVVLDPVMVSTAGSRLLAEDAVEPMRQLLPYVSLITPNVPEAAVLLDADPAEDLDTMRAQAIALRELGAARVLVKGGHLGGDAHATDLWLDDAGEQLLTGPRVATVNTHGTGCALSSAIAALAPRTGSLLEATRQAKTWLTGTLRAADALHIGHGPGPVHHCHDIWKDENDWKDSDR</sequence>
<evidence type="ECO:0000256" key="6">
    <source>
        <dbReference type="ARBA" id="ARBA00022741"/>
    </source>
</evidence>
<dbReference type="Gene3D" id="3.40.1190.20">
    <property type="match status" value="1"/>
</dbReference>
<comment type="function">
    <text evidence="3">Catalyzes the phosphorylation of hydroxymethylpyrimidine phosphate (HMP-P) to HMP-PP, and of HMP to HMP-P.</text>
</comment>
<accession>A0A022KQX3</accession>
<dbReference type="EC" id="2.7.4.7" evidence="11"/>
<evidence type="ECO:0000259" key="10">
    <source>
        <dbReference type="Pfam" id="PF08543"/>
    </source>
</evidence>
<evidence type="ECO:0000256" key="9">
    <source>
        <dbReference type="ARBA" id="ARBA00022977"/>
    </source>
</evidence>
<dbReference type="EMBL" id="AORC01000023">
    <property type="protein sequence ID" value="EYT47797.1"/>
    <property type="molecule type" value="Genomic_DNA"/>
</dbReference>
<dbReference type="STRING" id="1249481.D641_0114380"/>
<keyword evidence="6" id="KW-0547">Nucleotide-binding</keyword>
<keyword evidence="5 11" id="KW-0808">Transferase</keyword>
<dbReference type="Pfam" id="PF08543">
    <property type="entry name" value="Phos_pyr_kin"/>
    <property type="match status" value="1"/>
</dbReference>
<dbReference type="PANTHER" id="PTHR20858">
    <property type="entry name" value="PHOSPHOMETHYLPYRIMIDINE KINASE"/>
    <property type="match status" value="1"/>
</dbReference>
<dbReference type="AlphaFoldDB" id="A0A022KQX3"/>
<reference evidence="11 12" key="1">
    <citation type="journal article" date="2013" name="Genome Announc.">
        <title>Draft genome sequence of an Actinobacterium, Brachybacterium muris strain UCD-AY4.</title>
        <authorList>
            <person name="Lo J.R."/>
            <person name="Lang J.M."/>
            <person name="Darling A.E."/>
            <person name="Eisen J.A."/>
            <person name="Coil D.A."/>
        </authorList>
    </citation>
    <scope>NUCLEOTIDE SEQUENCE [LARGE SCALE GENOMIC DNA]</scope>
    <source>
        <strain evidence="11 12">UCD-AY4</strain>
    </source>
</reference>
<keyword evidence="7 11" id="KW-0418">Kinase</keyword>
<dbReference type="GO" id="GO:0005829">
    <property type="term" value="C:cytosol"/>
    <property type="evidence" value="ECO:0007669"/>
    <property type="project" value="TreeGrafter"/>
</dbReference>